<dbReference type="EMBL" id="KN833813">
    <property type="protein sequence ID" value="KIK18087.1"/>
    <property type="molecule type" value="Genomic_DNA"/>
</dbReference>
<proteinExistence type="predicted"/>
<gene>
    <name evidence="2" type="ORF">PISMIDRAFT_684525</name>
</gene>
<dbReference type="Pfam" id="PF06985">
    <property type="entry name" value="HET"/>
    <property type="match status" value="1"/>
</dbReference>
<feature type="domain" description="Heterokaryon incompatibility" evidence="1">
    <location>
        <begin position="219"/>
        <end position="310"/>
    </location>
</feature>
<dbReference type="OrthoDB" id="4503001at2759"/>
<dbReference type="PANTHER" id="PTHR10622">
    <property type="entry name" value="HET DOMAIN-CONTAINING PROTEIN"/>
    <property type="match status" value="1"/>
</dbReference>
<name>A0A0C9Z6N6_9AGAM</name>
<evidence type="ECO:0000313" key="2">
    <source>
        <dbReference type="EMBL" id="KIK18087.1"/>
    </source>
</evidence>
<keyword evidence="3" id="KW-1185">Reference proteome</keyword>
<dbReference type="Proteomes" id="UP000054018">
    <property type="component" value="Unassembled WGS sequence"/>
</dbReference>
<dbReference type="HOGENOM" id="CLU_000288_138_6_1"/>
<evidence type="ECO:0000259" key="1">
    <source>
        <dbReference type="Pfam" id="PF06985"/>
    </source>
</evidence>
<protein>
    <recommendedName>
        <fullName evidence="1">Heterokaryon incompatibility domain-containing protein</fullName>
    </recommendedName>
</protein>
<dbReference type="InterPro" id="IPR010730">
    <property type="entry name" value="HET"/>
</dbReference>
<reference evidence="3" key="2">
    <citation type="submission" date="2015-01" db="EMBL/GenBank/DDBJ databases">
        <title>Evolutionary Origins and Diversification of the Mycorrhizal Mutualists.</title>
        <authorList>
            <consortium name="DOE Joint Genome Institute"/>
            <consortium name="Mycorrhizal Genomics Consortium"/>
            <person name="Kohler A."/>
            <person name="Kuo A."/>
            <person name="Nagy L.G."/>
            <person name="Floudas D."/>
            <person name="Copeland A."/>
            <person name="Barry K.W."/>
            <person name="Cichocki N."/>
            <person name="Veneault-Fourrey C."/>
            <person name="LaButti K."/>
            <person name="Lindquist E.A."/>
            <person name="Lipzen A."/>
            <person name="Lundell T."/>
            <person name="Morin E."/>
            <person name="Murat C."/>
            <person name="Riley R."/>
            <person name="Ohm R."/>
            <person name="Sun H."/>
            <person name="Tunlid A."/>
            <person name="Henrissat B."/>
            <person name="Grigoriev I.V."/>
            <person name="Hibbett D.S."/>
            <person name="Martin F."/>
        </authorList>
    </citation>
    <scope>NUCLEOTIDE SEQUENCE [LARGE SCALE GENOMIC DNA]</scope>
    <source>
        <strain evidence="3">441</strain>
    </source>
</reference>
<evidence type="ECO:0000313" key="3">
    <source>
        <dbReference type="Proteomes" id="UP000054018"/>
    </source>
</evidence>
<dbReference type="PANTHER" id="PTHR10622:SF10">
    <property type="entry name" value="HET DOMAIN-CONTAINING PROTEIN"/>
    <property type="match status" value="1"/>
</dbReference>
<accession>A0A0C9Z6N6</accession>
<reference evidence="2 3" key="1">
    <citation type="submission" date="2014-04" db="EMBL/GenBank/DDBJ databases">
        <authorList>
            <consortium name="DOE Joint Genome Institute"/>
            <person name="Kuo A."/>
            <person name="Kohler A."/>
            <person name="Costa M.D."/>
            <person name="Nagy L.G."/>
            <person name="Floudas D."/>
            <person name="Copeland A."/>
            <person name="Barry K.W."/>
            <person name="Cichocki N."/>
            <person name="Veneault-Fourrey C."/>
            <person name="LaButti K."/>
            <person name="Lindquist E.A."/>
            <person name="Lipzen A."/>
            <person name="Lundell T."/>
            <person name="Morin E."/>
            <person name="Murat C."/>
            <person name="Sun H."/>
            <person name="Tunlid A."/>
            <person name="Henrissat B."/>
            <person name="Grigoriev I.V."/>
            <person name="Hibbett D.S."/>
            <person name="Martin F."/>
            <person name="Nordberg H.P."/>
            <person name="Cantor M.N."/>
            <person name="Hua S.X."/>
        </authorList>
    </citation>
    <scope>NUCLEOTIDE SEQUENCE [LARGE SCALE GENOMIC DNA]</scope>
    <source>
        <strain evidence="2 3">441</strain>
    </source>
</reference>
<dbReference type="STRING" id="765257.A0A0C9Z6N6"/>
<organism evidence="2 3">
    <name type="scientific">Pisolithus microcarpus 441</name>
    <dbReference type="NCBI Taxonomy" id="765257"/>
    <lineage>
        <taxon>Eukaryota</taxon>
        <taxon>Fungi</taxon>
        <taxon>Dikarya</taxon>
        <taxon>Basidiomycota</taxon>
        <taxon>Agaricomycotina</taxon>
        <taxon>Agaricomycetes</taxon>
        <taxon>Agaricomycetidae</taxon>
        <taxon>Boletales</taxon>
        <taxon>Sclerodermatineae</taxon>
        <taxon>Pisolithaceae</taxon>
        <taxon>Pisolithus</taxon>
    </lineage>
</organism>
<dbReference type="AlphaFoldDB" id="A0A0C9Z6N6"/>
<sequence>MASQPAIVLIMGSAGSGRTSVSPRILASQSDPRRQETLPALDICLHKRFRRERSVTDLQEIITLCQTTVECTSPPDRCKPLSHLANALRERFQVLRLKSHPEESIELANDAMALNLPQHPDRALAREGLAHRLATKLAKGVTRATDTSNRHSSDVQVIMDIFSEIVADIPPRLLHTPTGTLCGRDAQLSHFLNSPEFTELCSLNSPSEIREKLSFFFRFTMLSHRWGISEPLLRDIEGKGIYDLEGAEGLAKLQQFCHLSLTRGFSWAWSDTCCIDKDSGADLQEAIGSMFLWYHRSSLTIVYLADVADTGSLADSVWFKRGWMLQELLASKIVLFYARDWSLYVKSDAANHKTDPCLLEELCDATQISEWHLRNFDPGVEDSRTRLRWASHRRTTRPEHVAYSLFGIFKVQLPILYGETAEDALGRLLAEIISRWGDVSVLDWVGKQSSFNSCFPANLEPYQTTPYTQLVSNGPAKREGLNLEKARKLYSDFARLPLARCAHRRIVLPSIIHPVTAVTVKGSLASPLRYTYQIHASRLNPLEVTSSVKLDEDAGKYILVRPWYPRSLRPWNGSDDDAVWNLLEQLEQPFNALLLERLLHNEYKRVACDCTITACVQDPARILDSEVLTLEVV</sequence>